<name>A0ABC9B173_9POAL</name>
<dbReference type="EMBL" id="OZ075134">
    <property type="protein sequence ID" value="CAL4991197.1"/>
    <property type="molecule type" value="Genomic_DNA"/>
</dbReference>
<keyword evidence="4" id="KW-1185">Reference proteome</keyword>
<sequence>MSCWFSTLPDWVNPSVLVYLTCLDISVRELHQVDLKILGKLPALCSLELEVDEKNLSVLKTFVVGAGSFPCLVCCDLRRFVWPVVFQRGAMPRLREIQFLLCYVMRASGVACSGGGLNFGLGNLPSLERVDAFLLSERASTQEAERAKAVLIHAAEMHPNNPHHDIAFI</sequence>
<dbReference type="Pfam" id="PF23598">
    <property type="entry name" value="LRR_14"/>
    <property type="match status" value="1"/>
</dbReference>
<reference evidence="3" key="1">
    <citation type="submission" date="2024-10" db="EMBL/GenBank/DDBJ databases">
        <authorList>
            <person name="Ryan C."/>
        </authorList>
    </citation>
    <scope>NUCLEOTIDE SEQUENCE [LARGE SCALE GENOMIC DNA]</scope>
</reference>
<dbReference type="AlphaFoldDB" id="A0ABC9B173"/>
<organism evidence="3 4">
    <name type="scientific">Urochloa decumbens</name>
    <dbReference type="NCBI Taxonomy" id="240449"/>
    <lineage>
        <taxon>Eukaryota</taxon>
        <taxon>Viridiplantae</taxon>
        <taxon>Streptophyta</taxon>
        <taxon>Embryophyta</taxon>
        <taxon>Tracheophyta</taxon>
        <taxon>Spermatophyta</taxon>
        <taxon>Magnoliopsida</taxon>
        <taxon>Liliopsida</taxon>
        <taxon>Poales</taxon>
        <taxon>Poaceae</taxon>
        <taxon>PACMAD clade</taxon>
        <taxon>Panicoideae</taxon>
        <taxon>Panicodae</taxon>
        <taxon>Paniceae</taxon>
        <taxon>Melinidinae</taxon>
        <taxon>Urochloa</taxon>
    </lineage>
</organism>
<dbReference type="InterPro" id="IPR055414">
    <property type="entry name" value="LRR_R13L4/SHOC2-like"/>
</dbReference>
<keyword evidence="1" id="KW-0677">Repeat</keyword>
<proteinExistence type="predicted"/>
<gene>
    <name evidence="3" type="ORF">URODEC1_LOCUS60551</name>
</gene>
<evidence type="ECO:0000313" key="4">
    <source>
        <dbReference type="Proteomes" id="UP001497457"/>
    </source>
</evidence>
<evidence type="ECO:0000256" key="1">
    <source>
        <dbReference type="ARBA" id="ARBA00022737"/>
    </source>
</evidence>
<feature type="domain" description="Disease resistance R13L4/SHOC-2-like LRR" evidence="2">
    <location>
        <begin position="2"/>
        <end position="163"/>
    </location>
</feature>
<dbReference type="Proteomes" id="UP001497457">
    <property type="component" value="Chromosome 24b"/>
</dbReference>
<accession>A0ABC9B173</accession>
<evidence type="ECO:0000259" key="2">
    <source>
        <dbReference type="Pfam" id="PF23598"/>
    </source>
</evidence>
<protein>
    <recommendedName>
        <fullName evidence="2">Disease resistance R13L4/SHOC-2-like LRR domain-containing protein</fullName>
    </recommendedName>
</protein>
<evidence type="ECO:0000313" key="3">
    <source>
        <dbReference type="EMBL" id="CAL4991197.1"/>
    </source>
</evidence>